<protein>
    <submittedName>
        <fullName evidence="1">Uncharacterized protein</fullName>
    </submittedName>
</protein>
<comment type="caution">
    <text evidence="1">The sequence shown here is derived from an EMBL/GenBank/DDBJ whole genome shotgun (WGS) entry which is preliminary data.</text>
</comment>
<keyword evidence="2" id="KW-1185">Reference proteome</keyword>
<sequence length="39" mass="4629">MFVFLANLGRQGVRYDNQKVSTLNDLFPFQLVLKQFPRK</sequence>
<proteinExistence type="predicted"/>
<reference evidence="1 2" key="1">
    <citation type="submission" date="2015-01" db="EMBL/GenBank/DDBJ databases">
        <title>Evolution of Trichinella species and genotypes.</title>
        <authorList>
            <person name="Korhonen P.K."/>
            <person name="Edoardo P."/>
            <person name="Giuseppe L.R."/>
            <person name="Gasser R.B."/>
        </authorList>
    </citation>
    <scope>NUCLEOTIDE SEQUENCE [LARGE SCALE GENOMIC DNA]</scope>
    <source>
        <strain evidence="1">ISS1029</strain>
    </source>
</reference>
<dbReference type="Proteomes" id="UP000055024">
    <property type="component" value="Unassembled WGS sequence"/>
</dbReference>
<evidence type="ECO:0000313" key="2">
    <source>
        <dbReference type="Proteomes" id="UP000055024"/>
    </source>
</evidence>
<dbReference type="EMBL" id="JYDP01006697">
    <property type="protein sequence ID" value="KRY80554.1"/>
    <property type="molecule type" value="Genomic_DNA"/>
</dbReference>
<organism evidence="1 2">
    <name type="scientific">Trichinella zimbabwensis</name>
    <dbReference type="NCBI Taxonomy" id="268475"/>
    <lineage>
        <taxon>Eukaryota</taxon>
        <taxon>Metazoa</taxon>
        <taxon>Ecdysozoa</taxon>
        <taxon>Nematoda</taxon>
        <taxon>Enoplea</taxon>
        <taxon>Dorylaimia</taxon>
        <taxon>Trichinellida</taxon>
        <taxon>Trichinellidae</taxon>
        <taxon>Trichinella</taxon>
    </lineage>
</organism>
<dbReference type="AlphaFoldDB" id="A0A0V1F2Z0"/>
<name>A0A0V1F2Z0_9BILA</name>
<accession>A0A0V1F2Z0</accession>
<evidence type="ECO:0000313" key="1">
    <source>
        <dbReference type="EMBL" id="KRY80554.1"/>
    </source>
</evidence>
<gene>
    <name evidence="1" type="ORF">T11_8605</name>
</gene>